<keyword evidence="4" id="KW-0678">Repressor</keyword>
<evidence type="ECO:0000256" key="2">
    <source>
        <dbReference type="ARBA" id="ARBA00007957"/>
    </source>
</evidence>
<evidence type="ECO:0000256" key="4">
    <source>
        <dbReference type="ARBA" id="ARBA00022491"/>
    </source>
</evidence>
<feature type="binding site" evidence="11">
    <location>
        <position position="100"/>
    </location>
    <ligand>
        <name>Zn(2+)</name>
        <dbReference type="ChEBI" id="CHEBI:29105"/>
    </ligand>
</feature>
<reference evidence="13" key="4">
    <citation type="submission" date="2019-03" db="EMBL/GenBank/DDBJ databases">
        <authorList>
            <person name="Huang Y."/>
        </authorList>
    </citation>
    <scope>NUCLEOTIDE SEQUENCE</scope>
    <source>
        <strain evidence="13">JCM 16608</strain>
    </source>
</reference>
<evidence type="ECO:0000256" key="11">
    <source>
        <dbReference type="PIRSR" id="PIRSR602481-1"/>
    </source>
</evidence>
<dbReference type="Proteomes" id="UP000630594">
    <property type="component" value="Unassembled WGS sequence"/>
</dbReference>
<feature type="binding site" evidence="11">
    <location>
        <position position="97"/>
    </location>
    <ligand>
        <name>Zn(2+)</name>
        <dbReference type="ChEBI" id="CHEBI:29105"/>
    </ligand>
</feature>
<reference evidence="13 14" key="1">
    <citation type="journal article" date="2008" name="Int. J. Syst. Evol. Microbiol.">
        <title>Nocardioides daphniae sp. nov., isolated from Daphnia cucullata (Crustacea: Cladocera).</title>
        <authorList>
            <person name="Toth E.M."/>
            <person name="Keki Z."/>
            <person name="Homonnay Z.G."/>
            <person name="Borsodi A.K."/>
            <person name="Marialigeti K."/>
            <person name="Schumann P."/>
        </authorList>
    </citation>
    <scope>NUCLEOTIDE SEQUENCE [LARGE SCALE GENOMIC DNA]</scope>
    <source>
        <strain evidence="13 14">JCM 16608</strain>
    </source>
</reference>
<evidence type="ECO:0000256" key="1">
    <source>
        <dbReference type="ARBA" id="ARBA00004496"/>
    </source>
</evidence>
<gene>
    <name evidence="12" type="primary">fur</name>
    <name evidence="13" type="ORF">E2C04_12465</name>
    <name evidence="12" type="ORF">GCM10007231_29800</name>
</gene>
<sequence length="145" mass="15427">MPETTSTPDFASVLRAASLRVTRPRQAVLAAVAAEPHLDTDAVIHRVRAELGTVSHQAVYDVLRALTEAGLLRRIQPAGATARYEARTDDNHHHVVCRSCGAIEDVDCAVGQAPCLVASDDHGFAVDEAEVVWWGTCPSCTAATA</sequence>
<dbReference type="PANTHER" id="PTHR33202:SF18">
    <property type="entry name" value="TRANSCRIPTIONAL REGULATOR FURA"/>
    <property type="match status" value="1"/>
</dbReference>
<organism evidence="13 14">
    <name type="scientific">Nocardioides daphniae</name>
    <dbReference type="NCBI Taxonomy" id="402297"/>
    <lineage>
        <taxon>Bacteria</taxon>
        <taxon>Bacillati</taxon>
        <taxon>Actinomycetota</taxon>
        <taxon>Actinomycetes</taxon>
        <taxon>Propionibacteriales</taxon>
        <taxon>Nocardioidaceae</taxon>
        <taxon>Nocardioides</taxon>
    </lineage>
</organism>
<comment type="cofactor">
    <cofactor evidence="11">
        <name>Zn(2+)</name>
        <dbReference type="ChEBI" id="CHEBI:29105"/>
    </cofactor>
    <text evidence="11">Binds 1 zinc ion per subunit.</text>
</comment>
<keyword evidence="15" id="KW-1185">Reference proteome</keyword>
<feature type="binding site" evidence="11">
    <location>
        <position position="140"/>
    </location>
    <ligand>
        <name>Zn(2+)</name>
        <dbReference type="ChEBI" id="CHEBI:29105"/>
    </ligand>
</feature>
<dbReference type="EMBL" id="CP038462">
    <property type="protein sequence ID" value="QCC77793.1"/>
    <property type="molecule type" value="Genomic_DNA"/>
</dbReference>
<name>A0A4P7UC72_9ACTN</name>
<dbReference type="InterPro" id="IPR002481">
    <property type="entry name" value="FUR"/>
</dbReference>
<comment type="subcellular location">
    <subcellularLocation>
        <location evidence="1">Cytoplasm</location>
    </subcellularLocation>
</comment>
<dbReference type="GO" id="GO:0005737">
    <property type="term" value="C:cytoplasm"/>
    <property type="evidence" value="ECO:0007669"/>
    <property type="project" value="UniProtKB-SubCell"/>
</dbReference>
<evidence type="ECO:0000313" key="15">
    <source>
        <dbReference type="Proteomes" id="UP000630594"/>
    </source>
</evidence>
<dbReference type="Proteomes" id="UP000297025">
    <property type="component" value="Chromosome"/>
</dbReference>
<keyword evidence="10" id="KW-0804">Transcription</keyword>
<dbReference type="SUPFAM" id="SSF46785">
    <property type="entry name" value="Winged helix' DNA-binding domain"/>
    <property type="match status" value="1"/>
</dbReference>
<proteinExistence type="inferred from homology"/>
<reference evidence="12" key="5">
    <citation type="submission" date="2024-05" db="EMBL/GenBank/DDBJ databases">
        <authorList>
            <person name="Sun Q."/>
            <person name="Sedlacek I."/>
        </authorList>
    </citation>
    <scope>NUCLEOTIDE SEQUENCE</scope>
    <source>
        <strain evidence="12">CCM 7403</strain>
    </source>
</reference>
<evidence type="ECO:0000256" key="5">
    <source>
        <dbReference type="ARBA" id="ARBA00022723"/>
    </source>
</evidence>
<keyword evidence="5 11" id="KW-0479">Metal-binding</keyword>
<feature type="binding site" evidence="11">
    <location>
        <position position="137"/>
    </location>
    <ligand>
        <name>Zn(2+)</name>
        <dbReference type="ChEBI" id="CHEBI:29105"/>
    </ligand>
</feature>
<dbReference type="GO" id="GO:0045892">
    <property type="term" value="P:negative regulation of DNA-templated transcription"/>
    <property type="evidence" value="ECO:0007669"/>
    <property type="project" value="TreeGrafter"/>
</dbReference>
<protein>
    <submittedName>
        <fullName evidence="13">Transcriptional repressor</fullName>
    </submittedName>
</protein>
<keyword evidence="3" id="KW-0963">Cytoplasm</keyword>
<evidence type="ECO:0000313" key="12">
    <source>
        <dbReference type="EMBL" id="GGD28308.1"/>
    </source>
</evidence>
<evidence type="ECO:0000256" key="10">
    <source>
        <dbReference type="ARBA" id="ARBA00023163"/>
    </source>
</evidence>
<dbReference type="InterPro" id="IPR036388">
    <property type="entry name" value="WH-like_DNA-bd_sf"/>
</dbReference>
<evidence type="ECO:0000256" key="8">
    <source>
        <dbReference type="ARBA" id="ARBA00023015"/>
    </source>
</evidence>
<dbReference type="KEGG" id="ndp:E2C04_12465"/>
<dbReference type="GO" id="GO:0003700">
    <property type="term" value="F:DNA-binding transcription factor activity"/>
    <property type="evidence" value="ECO:0007669"/>
    <property type="project" value="InterPro"/>
</dbReference>
<dbReference type="OrthoDB" id="5242893at2"/>
<dbReference type="GO" id="GO:1900376">
    <property type="term" value="P:regulation of secondary metabolite biosynthetic process"/>
    <property type="evidence" value="ECO:0007669"/>
    <property type="project" value="TreeGrafter"/>
</dbReference>
<dbReference type="Gene3D" id="3.30.1490.190">
    <property type="match status" value="1"/>
</dbReference>
<dbReference type="EMBL" id="BMCK01000005">
    <property type="protein sequence ID" value="GGD28308.1"/>
    <property type="molecule type" value="Genomic_DNA"/>
</dbReference>
<dbReference type="InterPro" id="IPR036390">
    <property type="entry name" value="WH_DNA-bd_sf"/>
</dbReference>
<dbReference type="RefSeq" id="WP_135832836.1">
    <property type="nucleotide sequence ID" value="NZ_BMCK01000005.1"/>
</dbReference>
<dbReference type="Pfam" id="PF01475">
    <property type="entry name" value="FUR"/>
    <property type="match status" value="1"/>
</dbReference>
<reference evidence="15" key="3">
    <citation type="journal article" date="2019" name="Int. J. Syst. Evol. Microbiol.">
        <title>The Global Catalogue of Microorganisms (GCM) 10K type strain sequencing project: providing services to taxonomists for standard genome sequencing and annotation.</title>
        <authorList>
            <consortium name="The Broad Institute Genomics Platform"/>
            <consortium name="The Broad Institute Genome Sequencing Center for Infectious Disease"/>
            <person name="Wu L."/>
            <person name="Ma J."/>
        </authorList>
    </citation>
    <scope>NUCLEOTIDE SEQUENCE [LARGE SCALE GENOMIC DNA]</scope>
    <source>
        <strain evidence="15">CCM 7403</strain>
    </source>
</reference>
<accession>A0A4P7UC72</accession>
<dbReference type="CDD" id="cd07153">
    <property type="entry name" value="Fur_like"/>
    <property type="match status" value="1"/>
</dbReference>
<keyword evidence="8" id="KW-0805">Transcription regulation</keyword>
<dbReference type="Gene3D" id="1.10.10.10">
    <property type="entry name" value="Winged helix-like DNA-binding domain superfamily/Winged helix DNA-binding domain"/>
    <property type="match status" value="1"/>
</dbReference>
<dbReference type="GO" id="GO:0000976">
    <property type="term" value="F:transcription cis-regulatory region binding"/>
    <property type="evidence" value="ECO:0007669"/>
    <property type="project" value="TreeGrafter"/>
</dbReference>
<dbReference type="GO" id="GO:0008270">
    <property type="term" value="F:zinc ion binding"/>
    <property type="evidence" value="ECO:0007669"/>
    <property type="project" value="TreeGrafter"/>
</dbReference>
<evidence type="ECO:0000313" key="14">
    <source>
        <dbReference type="Proteomes" id="UP000297025"/>
    </source>
</evidence>
<evidence type="ECO:0000256" key="9">
    <source>
        <dbReference type="ARBA" id="ARBA00023125"/>
    </source>
</evidence>
<evidence type="ECO:0000256" key="7">
    <source>
        <dbReference type="ARBA" id="ARBA00023004"/>
    </source>
</evidence>
<keyword evidence="7" id="KW-0408">Iron</keyword>
<dbReference type="AlphaFoldDB" id="A0A4P7UC72"/>
<keyword evidence="6 11" id="KW-0862">Zinc</keyword>
<evidence type="ECO:0000256" key="6">
    <source>
        <dbReference type="ARBA" id="ARBA00022833"/>
    </source>
</evidence>
<reference evidence="12" key="2">
    <citation type="journal article" date="2014" name="Int. J. Syst. Evol. Microbiol.">
        <title>Complete genome of a new Firmicutes species belonging to the dominant human colonic microbiota ('Ruminococcus bicirculans') reveals two chromosomes and a selective capacity to utilize plant glucans.</title>
        <authorList>
            <consortium name="NISC Comparative Sequencing Program"/>
            <person name="Wegmann U."/>
            <person name="Louis P."/>
            <person name="Goesmann A."/>
            <person name="Henrissat B."/>
            <person name="Duncan S.H."/>
            <person name="Flint H.J."/>
        </authorList>
    </citation>
    <scope>NUCLEOTIDE SEQUENCE</scope>
    <source>
        <strain evidence="12">CCM 7403</strain>
    </source>
</reference>
<dbReference type="PANTHER" id="PTHR33202">
    <property type="entry name" value="ZINC UPTAKE REGULATION PROTEIN"/>
    <property type="match status" value="1"/>
</dbReference>
<evidence type="ECO:0000313" key="13">
    <source>
        <dbReference type="EMBL" id="QCC77793.1"/>
    </source>
</evidence>
<keyword evidence="9" id="KW-0238">DNA-binding</keyword>
<comment type="similarity">
    <text evidence="2">Belongs to the Fur family.</text>
</comment>
<dbReference type="InterPro" id="IPR043135">
    <property type="entry name" value="Fur_C"/>
</dbReference>
<evidence type="ECO:0000256" key="3">
    <source>
        <dbReference type="ARBA" id="ARBA00022490"/>
    </source>
</evidence>